<keyword evidence="4" id="KW-0456">Lyase</keyword>
<protein>
    <submittedName>
        <fullName evidence="6">Bifunctional 4-hydroxy-2-oxoglutarate aldolase/2-dehydro-3-deoxy-phosphogluconate aldolase</fullName>
    </submittedName>
</protein>
<dbReference type="EMBL" id="JAHWXI010000001">
    <property type="protein sequence ID" value="MDN4463207.1"/>
    <property type="molecule type" value="Genomic_DNA"/>
</dbReference>
<evidence type="ECO:0000256" key="5">
    <source>
        <dbReference type="ARBA" id="ARBA00023277"/>
    </source>
</evidence>
<comment type="pathway">
    <text evidence="1">Carbohydrate acid metabolism.</text>
</comment>
<accession>A0ABT8FQQ6</accession>
<keyword evidence="5" id="KW-0119">Carbohydrate metabolism</keyword>
<evidence type="ECO:0000256" key="2">
    <source>
        <dbReference type="ARBA" id="ARBA00006906"/>
    </source>
</evidence>
<dbReference type="SUPFAM" id="SSF51569">
    <property type="entry name" value="Aldolase"/>
    <property type="match status" value="1"/>
</dbReference>
<dbReference type="Pfam" id="PF01081">
    <property type="entry name" value="Aldolase"/>
    <property type="match status" value="1"/>
</dbReference>
<evidence type="ECO:0000256" key="3">
    <source>
        <dbReference type="ARBA" id="ARBA00011233"/>
    </source>
</evidence>
<dbReference type="InterPro" id="IPR000887">
    <property type="entry name" value="Aldlse_KDPG_KHG"/>
</dbReference>
<reference evidence="6" key="1">
    <citation type="submission" date="2021-06" db="EMBL/GenBank/DDBJ databases">
        <title>Genome-based taxonomic framework of Microbacterium strains isolated from marine environment, the description of four new species and reclassification of four preexisting species.</title>
        <authorList>
            <person name="Lee S.D."/>
            <person name="Kim S.-M."/>
            <person name="Byeon Y.-S."/>
            <person name="Yang H.L."/>
            <person name="Kim I.S."/>
        </authorList>
    </citation>
    <scope>NUCLEOTIDE SEQUENCE</scope>
    <source>
        <strain evidence="6">KACC 20510</strain>
    </source>
</reference>
<dbReference type="PANTHER" id="PTHR30246">
    <property type="entry name" value="2-KETO-3-DEOXY-6-PHOSPHOGLUCONATE ALDOLASE"/>
    <property type="match status" value="1"/>
</dbReference>
<keyword evidence="7" id="KW-1185">Reference proteome</keyword>
<evidence type="ECO:0000313" key="6">
    <source>
        <dbReference type="EMBL" id="MDN4463207.1"/>
    </source>
</evidence>
<comment type="subunit">
    <text evidence="3">Homotrimer.</text>
</comment>
<name>A0ABT8FQQ6_9MICO</name>
<organism evidence="6 7">
    <name type="scientific">Microbacterium aurantiacum</name>
    <dbReference type="NCBI Taxonomy" id="162393"/>
    <lineage>
        <taxon>Bacteria</taxon>
        <taxon>Bacillati</taxon>
        <taxon>Actinomycetota</taxon>
        <taxon>Actinomycetes</taxon>
        <taxon>Micrococcales</taxon>
        <taxon>Microbacteriaceae</taxon>
        <taxon>Microbacterium</taxon>
    </lineage>
</organism>
<dbReference type="Gene3D" id="3.20.20.70">
    <property type="entry name" value="Aldolase class I"/>
    <property type="match status" value="1"/>
</dbReference>
<comment type="caution">
    <text evidence="6">The sequence shown here is derived from an EMBL/GenBank/DDBJ whole genome shotgun (WGS) entry which is preliminary data.</text>
</comment>
<evidence type="ECO:0000256" key="1">
    <source>
        <dbReference type="ARBA" id="ARBA00004761"/>
    </source>
</evidence>
<dbReference type="PANTHER" id="PTHR30246:SF1">
    <property type="entry name" value="2-DEHYDRO-3-DEOXY-6-PHOSPHOGALACTONATE ALDOLASE-RELATED"/>
    <property type="match status" value="1"/>
</dbReference>
<dbReference type="CDD" id="cd00452">
    <property type="entry name" value="KDPG_aldolase"/>
    <property type="match status" value="1"/>
</dbReference>
<sequence>MTDMNRVPLPTSLTTTGIVAVLRASTASAYLPVVRALATAGVTSIELTLTTPGTIDTLPALAAAAPEAEIGIGTVLTRADAEAAADAGARFLVTPALRPAVVATAAERGVPILTGAFSPTEVHQAWELGSSAVKIFPASTVGTDYVTHLRGPFPDLVAVPSGGLALADIGGWIRAGSAAVSLGGPLLQDSLAGGDIGALAQRAADALDEVRRARR</sequence>
<dbReference type="Proteomes" id="UP001172731">
    <property type="component" value="Unassembled WGS sequence"/>
</dbReference>
<evidence type="ECO:0000256" key="4">
    <source>
        <dbReference type="ARBA" id="ARBA00023239"/>
    </source>
</evidence>
<evidence type="ECO:0000313" key="7">
    <source>
        <dbReference type="Proteomes" id="UP001172731"/>
    </source>
</evidence>
<comment type="similarity">
    <text evidence="2">Belongs to the KHG/KDPG aldolase family.</text>
</comment>
<proteinExistence type="inferred from homology"/>
<dbReference type="NCBIfam" id="TIGR01182">
    <property type="entry name" value="eda"/>
    <property type="match status" value="1"/>
</dbReference>
<gene>
    <name evidence="6" type="ORF">KZC48_02145</name>
</gene>
<dbReference type="InterPro" id="IPR013785">
    <property type="entry name" value="Aldolase_TIM"/>
</dbReference>